<dbReference type="NCBIfam" id="TIGR00756">
    <property type="entry name" value="PPR"/>
    <property type="match status" value="1"/>
</dbReference>
<dbReference type="InterPro" id="IPR011990">
    <property type="entry name" value="TPR-like_helical_dom_sf"/>
</dbReference>
<dbReference type="InterPro" id="IPR006630">
    <property type="entry name" value="La_HTH"/>
</dbReference>
<dbReference type="PANTHER" id="PTHR47539:SF1">
    <property type="entry name" value="PENTATRICOPEPTIDE REPEAT-CONTAINING PROTEIN OTP51, CHLOROPLASTIC"/>
    <property type="match status" value="1"/>
</dbReference>
<evidence type="ECO:0000256" key="2">
    <source>
        <dbReference type="ARBA" id="ARBA00022737"/>
    </source>
</evidence>
<feature type="compositionally biased region" description="Basic and acidic residues" evidence="7">
    <location>
        <begin position="1325"/>
        <end position="1345"/>
    </location>
</feature>
<feature type="domain" description="HTH La-type RNA-binding" evidence="9">
    <location>
        <begin position="1111"/>
        <end position="1202"/>
    </location>
</feature>
<dbReference type="Pfam" id="PF01535">
    <property type="entry name" value="PPR"/>
    <property type="match status" value="3"/>
</dbReference>
<dbReference type="Pfam" id="PF03161">
    <property type="entry name" value="LAGLIDADG_2"/>
    <property type="match status" value="1"/>
</dbReference>
<dbReference type="Pfam" id="PF00076">
    <property type="entry name" value="RRM_1"/>
    <property type="match status" value="1"/>
</dbReference>
<dbReference type="GO" id="GO:0003723">
    <property type="term" value="F:RNA binding"/>
    <property type="evidence" value="ECO:0007669"/>
    <property type="project" value="UniProtKB-UniRule"/>
</dbReference>
<dbReference type="InterPro" id="IPR035979">
    <property type="entry name" value="RBD_domain_sf"/>
</dbReference>
<feature type="domain" description="RRM" evidence="8">
    <location>
        <begin position="1209"/>
        <end position="1299"/>
    </location>
</feature>
<dbReference type="PROSITE" id="PS50102">
    <property type="entry name" value="RRM"/>
    <property type="match status" value="1"/>
</dbReference>
<evidence type="ECO:0000256" key="3">
    <source>
        <dbReference type="ARBA" id="ARBA00022884"/>
    </source>
</evidence>
<evidence type="ECO:0008006" key="12">
    <source>
        <dbReference type="Google" id="ProtNLM"/>
    </source>
</evidence>
<dbReference type="Gene3D" id="1.25.40.10">
    <property type="entry name" value="Tetratricopeptide repeat domain"/>
    <property type="match status" value="3"/>
</dbReference>
<dbReference type="GO" id="GO:0004519">
    <property type="term" value="F:endonuclease activity"/>
    <property type="evidence" value="ECO:0007669"/>
    <property type="project" value="InterPro"/>
</dbReference>
<evidence type="ECO:0000313" key="11">
    <source>
        <dbReference type="Proteomes" id="UP001346149"/>
    </source>
</evidence>
<feature type="region of interest" description="Disordered" evidence="7">
    <location>
        <begin position="831"/>
        <end position="858"/>
    </location>
</feature>
<organism evidence="10 11">
    <name type="scientific">Trapa natans</name>
    <name type="common">Water chestnut</name>
    <dbReference type="NCBI Taxonomy" id="22666"/>
    <lineage>
        <taxon>Eukaryota</taxon>
        <taxon>Viridiplantae</taxon>
        <taxon>Streptophyta</taxon>
        <taxon>Embryophyta</taxon>
        <taxon>Tracheophyta</taxon>
        <taxon>Spermatophyta</taxon>
        <taxon>Magnoliopsida</taxon>
        <taxon>eudicotyledons</taxon>
        <taxon>Gunneridae</taxon>
        <taxon>Pentapetalae</taxon>
        <taxon>rosids</taxon>
        <taxon>malvids</taxon>
        <taxon>Myrtales</taxon>
        <taxon>Lythraceae</taxon>
        <taxon>Trapa</taxon>
    </lineage>
</organism>
<feature type="region of interest" description="Disordered" evidence="7">
    <location>
        <begin position="972"/>
        <end position="995"/>
    </location>
</feature>
<dbReference type="InterPro" id="IPR034878">
    <property type="entry name" value="La-rel_plant_RRM"/>
</dbReference>
<protein>
    <recommendedName>
        <fullName evidence="12">Pentatricopeptide repeat-containing protein</fullName>
    </recommendedName>
</protein>
<sequence length="1417" mass="161660">MAVRLSEKRYGRSYYRVFADVPLQIFSRRWPQYSGNYPQGAKLLAGPEVPILAPDMPPADFPLFSSAAVPTTVSRLLHTLTLSGSSALRSLCPLNFPPVHRIRSPFARRGIASAFGPCYSLPAASLGTYVKNVLDMTELDENPDSGGEEGIFDFDAKQLVPPPPSPSAELEVKELEELPEQWRRTKLAWLCKELPAHKSGTVVRVLNAQRKWMRQEDATYVVAHCIRIRENETAFKVYKWMMQQHWYRFNFALSTKLADYTGKERKFTKCREVFDHIIEQGRVPSESTFHILVVAYLSSSVKGCLEEACDIYNRMIQLGGYMPRLSLHNAMFRALVSGSGPSSKNYLKQAEFIFHNLVTSGLDVHRDIYEGLLWLHSYQDSVDTQRIQELRKEMHGAGIQESKEALMSILRVYSKKGNVEEAERTWAKLVLTDISLPPLAYVYKMEVYAKVGEYMKSFEIFQEMKEYINPLNVAAYHEIIEVLCKAQNVELAESVMAEFIQSGLKPLAPSYIDLMNLYFNQSSYDKLELAFYQCLKQCQPNCAIYSIYLDSLVRVGNLNKAEEIFNHMNTNITIGVSKRSCNSILRCYLTSENISKAESIYELMCQKNYEVEALLMEKLDQLLRSRGKPVKKKPMILKLSQEHREMLVGMLLGGLQMESDERRKNHRIQFEFNENLSTHVVLEKHVRQWFHEFLHHSSDSTGYSGEIPYRFSTISHSNFAFFADQFWPEGKPEIPKLIHRWISPRVLAYWFMYGGHRTSSGDILLKLRGSQEGLARIVNALKLQSLQCRVKRKGRTFWIGLLGENSMRFWKLIEPHVLHYSDDSAQARGEEVTFDSRSDTDQYSDNSESDGFEESPSDLDFTSKIIERAQCSSKPRALYKSDICRDIIIQFKSYIRFDDRPTVLSPHKIMKFHWSAAALSAGEFSRQFLDDCLVVMVLWKSLKLESMQRSMWPAAQPVTAEFIPLEGWKCQGEREGDEEDEPTTQPMDTEKHTTSQAAKIDYHIINTSQRRNTGQLHHPARPNYLPIHPSTSRRRRRRRRRNAASYYYINVTSPALSSQSHLPDLSAYYYPCFQFFDSGASGSDWLFVGDLDPGLLIPGGASDVPANCSRNVLGNDLQQKIVKQVEYILSDMSLLANDSLTKQMNKDPEGYIPLPVIASMKKVKSLTSSTHLLAQALQSSSKLVVSSDGKRVKRKHPFTEKDREDLQYRTVVVENLPEDHSHQNLEKIFSVVGSVKNIRICHPQESTSSRSRCDFFIANKLHALIEYVNMDTAELAAEKLNDERNWRKGLRVRLLVKRSPKSVLKSRRSEFDCILDDEDSLDSTDDFHPSDPDVAHDSNAEDSLKKGWGARGRGKTRGRPTSHIGRGALTLQPNSLIQCEPHPKLMVKCPRMPDGTRGFAMGRGKPLPSSSSPSSPK</sequence>
<dbReference type="InterPro" id="IPR052500">
    <property type="entry name" value="Chloro/Mito_RNA_Process"/>
</dbReference>
<keyword evidence="4" id="KW-0508">mRNA splicing</keyword>
<dbReference type="CDD" id="cd12288">
    <property type="entry name" value="RRM_La_like_plant"/>
    <property type="match status" value="1"/>
</dbReference>
<dbReference type="SUPFAM" id="SSF54928">
    <property type="entry name" value="RNA-binding domain, RBD"/>
    <property type="match status" value="1"/>
</dbReference>
<evidence type="ECO:0000256" key="5">
    <source>
        <dbReference type="PROSITE-ProRule" id="PRU00332"/>
    </source>
</evidence>
<dbReference type="SUPFAM" id="SSF81901">
    <property type="entry name" value="HCP-like"/>
    <property type="match status" value="1"/>
</dbReference>
<feature type="compositionally biased region" description="Basic and acidic residues" evidence="7">
    <location>
        <begin position="831"/>
        <end position="840"/>
    </location>
</feature>
<accession>A0AAN7M870</accession>
<keyword evidence="3 5" id="KW-0694">RNA-binding</keyword>
<evidence type="ECO:0000256" key="7">
    <source>
        <dbReference type="SAM" id="MobiDB-lite"/>
    </source>
</evidence>
<name>A0AAN7M870_TRANT</name>
<dbReference type="GO" id="GO:0000373">
    <property type="term" value="P:Group II intron splicing"/>
    <property type="evidence" value="ECO:0007669"/>
    <property type="project" value="TreeGrafter"/>
</dbReference>
<feature type="region of interest" description="Disordered" evidence="7">
    <location>
        <begin position="1322"/>
        <end position="1369"/>
    </location>
</feature>
<evidence type="ECO:0000259" key="9">
    <source>
        <dbReference type="PROSITE" id="PS50961"/>
    </source>
</evidence>
<dbReference type="EMBL" id="JAXQNO010000008">
    <property type="protein sequence ID" value="KAK4793417.1"/>
    <property type="molecule type" value="Genomic_DNA"/>
</dbReference>
<dbReference type="GO" id="GO:0045292">
    <property type="term" value="P:mRNA cis splicing, via spliceosome"/>
    <property type="evidence" value="ECO:0007669"/>
    <property type="project" value="TreeGrafter"/>
</dbReference>
<dbReference type="SMART" id="SM00715">
    <property type="entry name" value="LA"/>
    <property type="match status" value="1"/>
</dbReference>
<dbReference type="InterPro" id="IPR002885">
    <property type="entry name" value="PPR_rpt"/>
</dbReference>
<comment type="caution">
    <text evidence="10">The sequence shown here is derived from an EMBL/GenBank/DDBJ whole genome shotgun (WGS) entry which is preliminary data.</text>
</comment>
<evidence type="ECO:0000256" key="6">
    <source>
        <dbReference type="PROSITE-ProRule" id="PRU00708"/>
    </source>
</evidence>
<dbReference type="PROSITE" id="PS50961">
    <property type="entry name" value="HTH_LA"/>
    <property type="match status" value="1"/>
</dbReference>
<dbReference type="InterPro" id="IPR036388">
    <property type="entry name" value="WH-like_DNA-bd_sf"/>
</dbReference>
<feature type="region of interest" description="Disordered" evidence="7">
    <location>
        <begin position="1389"/>
        <end position="1417"/>
    </location>
</feature>
<feature type="repeat" description="PPR" evidence="6">
    <location>
        <begin position="472"/>
        <end position="506"/>
    </location>
</feature>
<feature type="compositionally biased region" description="Acidic residues" evidence="7">
    <location>
        <begin position="847"/>
        <end position="857"/>
    </location>
</feature>
<dbReference type="InterPro" id="IPR036390">
    <property type="entry name" value="WH_DNA-bd_sf"/>
</dbReference>
<dbReference type="PROSITE" id="PS51375">
    <property type="entry name" value="PPR"/>
    <property type="match status" value="1"/>
</dbReference>
<dbReference type="Gene3D" id="3.10.28.10">
    <property type="entry name" value="Homing endonucleases"/>
    <property type="match status" value="2"/>
</dbReference>
<dbReference type="Gene3D" id="1.10.10.10">
    <property type="entry name" value="Winged helix-like DNA-binding domain superfamily/Winged helix DNA-binding domain"/>
    <property type="match status" value="1"/>
</dbReference>
<dbReference type="Proteomes" id="UP001346149">
    <property type="component" value="Unassembled WGS sequence"/>
</dbReference>
<gene>
    <name evidence="10" type="ORF">SAY86_023852</name>
</gene>
<dbReference type="PANTHER" id="PTHR47539">
    <property type="entry name" value="PENTATRICOPEPTIDE REPEAT-CONTAINING PROTEIN OTP51, CHLOROPLASTIC"/>
    <property type="match status" value="1"/>
</dbReference>
<keyword evidence="2" id="KW-0677">Repeat</keyword>
<dbReference type="SUPFAM" id="SSF55608">
    <property type="entry name" value="Homing endonucleases"/>
    <property type="match status" value="1"/>
</dbReference>
<evidence type="ECO:0000313" key="10">
    <source>
        <dbReference type="EMBL" id="KAK4793417.1"/>
    </source>
</evidence>
<dbReference type="SMART" id="SM00360">
    <property type="entry name" value="RRM"/>
    <property type="match status" value="1"/>
</dbReference>
<feature type="compositionally biased region" description="Low complexity" evidence="7">
    <location>
        <begin position="1408"/>
        <end position="1417"/>
    </location>
</feature>
<evidence type="ECO:0000256" key="1">
    <source>
        <dbReference type="ARBA" id="ARBA00022664"/>
    </source>
</evidence>
<dbReference type="InterPro" id="IPR000504">
    <property type="entry name" value="RRM_dom"/>
</dbReference>
<feature type="region of interest" description="Disordered" evidence="7">
    <location>
        <begin position="1012"/>
        <end position="1037"/>
    </location>
</feature>
<dbReference type="InterPro" id="IPR004860">
    <property type="entry name" value="LAGLIDADG_dom"/>
</dbReference>
<dbReference type="GO" id="GO:0048564">
    <property type="term" value="P:photosystem I assembly"/>
    <property type="evidence" value="ECO:0007669"/>
    <property type="project" value="TreeGrafter"/>
</dbReference>
<keyword evidence="11" id="KW-1185">Reference proteome</keyword>
<dbReference type="Pfam" id="PF05383">
    <property type="entry name" value="La"/>
    <property type="match status" value="1"/>
</dbReference>
<evidence type="ECO:0000256" key="4">
    <source>
        <dbReference type="ARBA" id="ARBA00023187"/>
    </source>
</evidence>
<evidence type="ECO:0000259" key="8">
    <source>
        <dbReference type="PROSITE" id="PS50102"/>
    </source>
</evidence>
<dbReference type="SUPFAM" id="SSF46785">
    <property type="entry name" value="Winged helix' DNA-binding domain"/>
    <property type="match status" value="1"/>
</dbReference>
<dbReference type="InterPro" id="IPR027434">
    <property type="entry name" value="Homing_endonucl"/>
</dbReference>
<keyword evidence="1" id="KW-0507">mRNA processing</keyword>
<reference evidence="10 11" key="1">
    <citation type="journal article" date="2023" name="Hortic Res">
        <title>Pangenome of water caltrop reveals structural variations and asymmetric subgenome divergence after allopolyploidization.</title>
        <authorList>
            <person name="Zhang X."/>
            <person name="Chen Y."/>
            <person name="Wang L."/>
            <person name="Yuan Y."/>
            <person name="Fang M."/>
            <person name="Shi L."/>
            <person name="Lu R."/>
            <person name="Comes H.P."/>
            <person name="Ma Y."/>
            <person name="Chen Y."/>
            <person name="Huang G."/>
            <person name="Zhou Y."/>
            <person name="Zheng Z."/>
            <person name="Qiu Y."/>
        </authorList>
    </citation>
    <scope>NUCLEOTIDE SEQUENCE [LARGE SCALE GENOMIC DNA]</scope>
    <source>
        <strain evidence="10">F231</strain>
    </source>
</reference>
<proteinExistence type="predicted"/>
<dbReference type="InterPro" id="IPR012677">
    <property type="entry name" value="Nucleotide-bd_a/b_plait_sf"/>
</dbReference>
<dbReference type="Gene3D" id="3.30.70.330">
    <property type="match status" value="1"/>
</dbReference>
<dbReference type="FunFam" id="3.10.28.10:FF:000005">
    <property type="entry name" value="Pentatricopeptide repeat-containing protein At2g15820, chloroplastic"/>
    <property type="match status" value="1"/>
</dbReference>